<keyword evidence="3" id="KW-1185">Reference proteome</keyword>
<protein>
    <submittedName>
        <fullName evidence="2">Uncharacterized protein</fullName>
    </submittedName>
</protein>
<dbReference type="Proteomes" id="UP001240447">
    <property type="component" value="Unassembled WGS sequence"/>
</dbReference>
<proteinExistence type="predicted"/>
<accession>A0ABT9NKV2</accession>
<reference evidence="2 3" key="1">
    <citation type="submission" date="2023-07" db="EMBL/GenBank/DDBJ databases">
        <title>Sequencing the genomes of 1000 actinobacteria strains.</title>
        <authorList>
            <person name="Klenk H.-P."/>
        </authorList>
    </citation>
    <scope>NUCLEOTIDE SEQUENCE [LARGE SCALE GENOMIC DNA]</scope>
    <source>
        <strain evidence="2 3">GD13</strain>
    </source>
</reference>
<comment type="caution">
    <text evidence="2">The sequence shown here is derived from an EMBL/GenBank/DDBJ whole genome shotgun (WGS) entry which is preliminary data.</text>
</comment>
<evidence type="ECO:0000256" key="1">
    <source>
        <dbReference type="SAM" id="Phobius"/>
    </source>
</evidence>
<evidence type="ECO:0000313" key="2">
    <source>
        <dbReference type="EMBL" id="MDP9821050.1"/>
    </source>
</evidence>
<evidence type="ECO:0000313" key="3">
    <source>
        <dbReference type="Proteomes" id="UP001240447"/>
    </source>
</evidence>
<keyword evidence="1" id="KW-0472">Membrane</keyword>
<gene>
    <name evidence="2" type="ORF">J2S59_000859</name>
</gene>
<organism evidence="2 3">
    <name type="scientific">Nocardioides massiliensis</name>
    <dbReference type="NCBI Taxonomy" id="1325935"/>
    <lineage>
        <taxon>Bacteria</taxon>
        <taxon>Bacillati</taxon>
        <taxon>Actinomycetota</taxon>
        <taxon>Actinomycetes</taxon>
        <taxon>Propionibacteriales</taxon>
        <taxon>Nocardioidaceae</taxon>
        <taxon>Nocardioides</taxon>
    </lineage>
</organism>
<feature type="transmembrane region" description="Helical" evidence="1">
    <location>
        <begin position="20"/>
        <end position="40"/>
    </location>
</feature>
<dbReference type="EMBL" id="JAUSQM010000001">
    <property type="protein sequence ID" value="MDP9821050.1"/>
    <property type="molecule type" value="Genomic_DNA"/>
</dbReference>
<keyword evidence="1" id="KW-0812">Transmembrane</keyword>
<dbReference type="RefSeq" id="WP_306824842.1">
    <property type="nucleotide sequence ID" value="NZ_JAUSQM010000001.1"/>
</dbReference>
<name>A0ABT9NKV2_9ACTN</name>
<sequence>MSEVSVPAMDRTPVPVWRSVRGLSVLAATAVVVLTAWLWLRESKPVVEVAPPAPPVRTVYLEAPPAEDADELAVTPGEDLGRRARGGVERAREFGEDFLRGFQGQSLP</sequence>
<keyword evidence="1" id="KW-1133">Transmembrane helix</keyword>